<feature type="compositionally biased region" description="Low complexity" evidence="1">
    <location>
        <begin position="723"/>
        <end position="742"/>
    </location>
</feature>
<feature type="compositionally biased region" description="Low complexity" evidence="1">
    <location>
        <begin position="363"/>
        <end position="378"/>
    </location>
</feature>
<evidence type="ECO:0000313" key="2">
    <source>
        <dbReference type="EMBL" id="GFR51238.1"/>
    </source>
</evidence>
<dbReference type="AlphaFoldDB" id="A0AAD3E0I3"/>
<feature type="region of interest" description="Disordered" evidence="1">
    <location>
        <begin position="616"/>
        <end position="680"/>
    </location>
</feature>
<feature type="non-terminal residue" evidence="2">
    <location>
        <position position="1"/>
    </location>
</feature>
<feature type="compositionally biased region" description="Polar residues" evidence="1">
    <location>
        <begin position="349"/>
        <end position="362"/>
    </location>
</feature>
<feature type="region of interest" description="Disordered" evidence="1">
    <location>
        <begin position="347"/>
        <end position="383"/>
    </location>
</feature>
<sequence length="1220" mass="121850">MPIRMEGTQDGSTQPADAIQAFCRHLGELCDVLTAPYNAEALERAASGQDLQGTTCNLLLQNALYQWLGERVQLSMGDSEPPEEATRRARESALSTIRNRDLLTEFVQTVAHSLSTVDPSTQAPTEPARRSLLFDLHGPLDLLGPEEVESLLAELTSSDAPLSALQTLSSDPHLLEDLCFGHDWHHLCDALGRLACLPPPHPHTTPAAANPQHPHPHPQPHPQQQNGGEPEALPSHAQPAPALHRPHNHSQPHENSTEEELLLVEDTAAAAGSATASATASAQPASSRQHQLLLAVLQEVVACIAASSPPHAAELLDSLAPALTALVVQLPQQQLLAATTGATMLPPADSSNSLPGGSTTLPGSYGSCSSTHHGSSSLHGGGGGGGGGLLEAAAAVDPFAVDLTRVAHQLLSGLAQEFHTLPLHNAALAARAVCDVVRAGIARGAPAVPVVAASSTSPSFQRSTAAHATAAHAAHAHAGAATAAAADPMDLDSGLGGVVELSALDLLVLLDPELRWWQRLCAATHATQRMAEALASTQLPVALESALAAWAAAAAAASASAAGAGAGSVSGFGRALGGVAGGSVGAGGRSPTHLLACTALLAGLVRANNPALLGMERAGSEGSGGGDGAGGGAEGEGSDGGGGWRAAAAAGGPQAPPGALAAAPQHQQQHQQQRQKQLQQQHRVRLQRLLGHLTTCFCALADKPYLLRPGGVAGPAPPNGAAAATLGAGDDAEGAAGYPSSKPSRRRGGSVFLRLASDALAAAAALGALSAYTPSASGSAGGGGGAAAGGGSAPLALLLQAVMRATSLLTSTAAGARTLPSPASGMGTAPAAVAAAAAVEAEVEAWLVAAMQVLSAVAEHALVGLGSGAGTSGGAASGMAQQHRTIQQQVPLSVGDAMSALLSCIGARIRSSSTNSSGSGSGGSGCVGVAHRDQSGGEDGSPATSAAPSHEAVPIWTRVVVRCAVPLAASSPTVAAALEELYEIVHAVLSKRRGSVRTAADAPPLPSPSTGRDSACVASHPGAGGGGVDLDNSGAGAEACGGLTATMSLLDILNAGDGSGCGGGAAAVASSSVPGKQCQRPQQGGFVVSSTAAVITSHRQHQHHVAIEMDGVECLAAEAVLSYCRTMDCSHVDDSVCKLGLLLLPTASSGASAASTAAAADASEAQQRLQQQQQQLAGMQHPPPQLPAALRRRQTFLNCAARWLCRMYDSAACMYGTALG</sequence>
<dbReference type="EMBL" id="BMAR01000047">
    <property type="protein sequence ID" value="GFR51238.1"/>
    <property type="molecule type" value="Genomic_DNA"/>
</dbReference>
<dbReference type="GO" id="GO:0003713">
    <property type="term" value="F:transcription coactivator activity"/>
    <property type="evidence" value="ECO:0007669"/>
    <property type="project" value="TreeGrafter"/>
</dbReference>
<comment type="caution">
    <text evidence="2">The sequence shown here is derived from an EMBL/GenBank/DDBJ whole genome shotgun (WGS) entry which is preliminary data.</text>
</comment>
<feature type="region of interest" description="Disordered" evidence="1">
    <location>
        <begin position="993"/>
        <end position="1016"/>
    </location>
</feature>
<dbReference type="PANTHER" id="PTHR46007">
    <property type="entry name" value="MEDIATOR OF RNA POLYMERASE II TRANSCRIPTION SUBUNIT 12"/>
    <property type="match status" value="1"/>
</dbReference>
<dbReference type="InterPro" id="IPR051647">
    <property type="entry name" value="Mediator_comp_sub12"/>
</dbReference>
<feature type="compositionally biased region" description="Low complexity" evidence="1">
    <location>
        <begin position="1162"/>
        <end position="1176"/>
    </location>
</feature>
<feature type="region of interest" description="Disordered" evidence="1">
    <location>
        <begin position="912"/>
        <end position="949"/>
    </location>
</feature>
<accession>A0AAD3E0I3</accession>
<dbReference type="GO" id="GO:0016592">
    <property type="term" value="C:mediator complex"/>
    <property type="evidence" value="ECO:0007669"/>
    <property type="project" value="TreeGrafter"/>
</dbReference>
<dbReference type="Proteomes" id="UP001054857">
    <property type="component" value="Unassembled WGS sequence"/>
</dbReference>
<evidence type="ECO:0000256" key="1">
    <source>
        <dbReference type="SAM" id="MobiDB-lite"/>
    </source>
</evidence>
<feature type="region of interest" description="Disordered" evidence="1">
    <location>
        <begin position="1162"/>
        <end position="1181"/>
    </location>
</feature>
<dbReference type="PANTHER" id="PTHR46007:SF8">
    <property type="entry name" value="C2H2-TYPE DOMAIN-CONTAINING PROTEIN"/>
    <property type="match status" value="1"/>
</dbReference>
<feature type="compositionally biased region" description="Gly residues" evidence="1">
    <location>
        <begin position="621"/>
        <end position="644"/>
    </location>
</feature>
<gene>
    <name evidence="2" type="ORF">Agub_g13613</name>
</gene>
<feature type="region of interest" description="Disordered" evidence="1">
    <location>
        <begin position="723"/>
        <end position="746"/>
    </location>
</feature>
<organism evidence="2 3">
    <name type="scientific">Astrephomene gubernaculifera</name>
    <dbReference type="NCBI Taxonomy" id="47775"/>
    <lineage>
        <taxon>Eukaryota</taxon>
        <taxon>Viridiplantae</taxon>
        <taxon>Chlorophyta</taxon>
        <taxon>core chlorophytes</taxon>
        <taxon>Chlorophyceae</taxon>
        <taxon>CS clade</taxon>
        <taxon>Chlamydomonadales</taxon>
        <taxon>Astrephomenaceae</taxon>
        <taxon>Astrephomene</taxon>
    </lineage>
</organism>
<feature type="compositionally biased region" description="Low complexity" evidence="1">
    <location>
        <begin position="645"/>
        <end position="680"/>
    </location>
</feature>
<proteinExistence type="predicted"/>
<keyword evidence="3" id="KW-1185">Reference proteome</keyword>
<protein>
    <submittedName>
        <fullName evidence="2">Uncharacterized protein</fullName>
    </submittedName>
</protein>
<name>A0AAD3E0I3_9CHLO</name>
<feature type="region of interest" description="Disordered" evidence="1">
    <location>
        <begin position="202"/>
        <end position="259"/>
    </location>
</feature>
<dbReference type="GO" id="GO:0045944">
    <property type="term" value="P:positive regulation of transcription by RNA polymerase II"/>
    <property type="evidence" value="ECO:0007669"/>
    <property type="project" value="TreeGrafter"/>
</dbReference>
<evidence type="ECO:0000313" key="3">
    <source>
        <dbReference type="Proteomes" id="UP001054857"/>
    </source>
</evidence>
<reference evidence="2 3" key="1">
    <citation type="journal article" date="2021" name="Sci. Rep.">
        <title>Genome sequencing of the multicellular alga Astrephomene provides insights into convergent evolution of germ-soma differentiation.</title>
        <authorList>
            <person name="Yamashita S."/>
            <person name="Yamamoto K."/>
            <person name="Matsuzaki R."/>
            <person name="Suzuki S."/>
            <person name="Yamaguchi H."/>
            <person name="Hirooka S."/>
            <person name="Minakuchi Y."/>
            <person name="Miyagishima S."/>
            <person name="Kawachi M."/>
            <person name="Toyoda A."/>
            <person name="Nozaki H."/>
        </authorList>
    </citation>
    <scope>NUCLEOTIDE SEQUENCE [LARGE SCALE GENOMIC DNA]</scope>
    <source>
        <strain evidence="2 3">NIES-4017</strain>
    </source>
</reference>